<dbReference type="InterPro" id="IPR038483">
    <property type="entry name" value="YcfL-like_sf"/>
</dbReference>
<dbReference type="InterPro" id="IPR010824">
    <property type="entry name" value="DUF1425"/>
</dbReference>
<proteinExistence type="predicted"/>
<evidence type="ECO:0000313" key="3">
    <source>
        <dbReference type="Proteomes" id="UP000031278"/>
    </source>
</evidence>
<feature type="signal peptide" evidence="1">
    <location>
        <begin position="1"/>
        <end position="17"/>
    </location>
</feature>
<dbReference type="PROSITE" id="PS51257">
    <property type="entry name" value="PROKAR_LIPOPROTEIN"/>
    <property type="match status" value="1"/>
</dbReference>
<protein>
    <submittedName>
        <fullName evidence="2">YcfL protein: an outer membrane lipoprotein that is part of a salvage cluster</fullName>
    </submittedName>
</protein>
<keyword evidence="2" id="KW-0449">Lipoprotein</keyword>
<dbReference type="Gene3D" id="2.60.40.3230">
    <property type="match status" value="1"/>
</dbReference>
<dbReference type="CDD" id="cd09030">
    <property type="entry name" value="DUF1425"/>
    <property type="match status" value="1"/>
</dbReference>
<accession>A0A0B9H7U1</accession>
<dbReference type="RefSeq" id="WP_039458151.1">
    <property type="nucleotide sequence ID" value="NZ_JWLZ01000032.1"/>
</dbReference>
<dbReference type="AlphaFoldDB" id="A0A0B9H7U1"/>
<organism evidence="2 3">
    <name type="scientific">Photobacterium gaetbulicola</name>
    <dbReference type="NCBI Taxonomy" id="1295392"/>
    <lineage>
        <taxon>Bacteria</taxon>
        <taxon>Pseudomonadati</taxon>
        <taxon>Pseudomonadota</taxon>
        <taxon>Gammaproteobacteria</taxon>
        <taxon>Vibrionales</taxon>
        <taxon>Vibrionaceae</taxon>
        <taxon>Photobacterium</taxon>
    </lineage>
</organism>
<name>A0A0B9H7U1_9GAMM</name>
<dbReference type="EMBL" id="JWLZ01000032">
    <property type="protein sequence ID" value="KHT64972.1"/>
    <property type="molecule type" value="Genomic_DNA"/>
</dbReference>
<evidence type="ECO:0000313" key="2">
    <source>
        <dbReference type="EMBL" id="KHT64972.1"/>
    </source>
</evidence>
<reference evidence="2 3" key="1">
    <citation type="submission" date="2014-12" db="EMBL/GenBank/DDBJ databases">
        <title>Genome sequencing of Photobacterium gaetbulicola AD005a.</title>
        <authorList>
            <person name="Adrian T.G.S."/>
            <person name="Chan K.G."/>
        </authorList>
    </citation>
    <scope>NUCLEOTIDE SEQUENCE [LARGE SCALE GENOMIC DNA]</scope>
    <source>
        <strain evidence="2 3">AD005a</strain>
    </source>
</reference>
<comment type="caution">
    <text evidence="2">The sequence shown here is derived from an EMBL/GenBank/DDBJ whole genome shotgun (WGS) entry which is preliminary data.</text>
</comment>
<gene>
    <name evidence="2" type="ORF">RJ45_03615</name>
</gene>
<dbReference type="Proteomes" id="UP000031278">
    <property type="component" value="Unassembled WGS sequence"/>
</dbReference>
<sequence length="128" mass="14096">MRILLVLGLVLGLTACSNTTSGISIESSNQSVVIGNPNLASRLSIEQAHISEVNGLLKAGVPVTSQIDSDLNLQYRFYWYDAQGLEVSGSDSPWRQVVLHGKDTMTLQAVARSPQARQYRIYIRKADY</sequence>
<evidence type="ECO:0000256" key="1">
    <source>
        <dbReference type="SAM" id="SignalP"/>
    </source>
</evidence>
<keyword evidence="1" id="KW-0732">Signal</keyword>
<dbReference type="Pfam" id="PF07233">
    <property type="entry name" value="DUF1425"/>
    <property type="match status" value="1"/>
</dbReference>
<feature type="chain" id="PRO_5002142011" evidence="1">
    <location>
        <begin position="18"/>
        <end position="128"/>
    </location>
</feature>